<keyword evidence="3" id="KW-1185">Reference proteome</keyword>
<reference evidence="2 3" key="1">
    <citation type="submission" date="2020-01" db="EMBL/GenBank/DDBJ databases">
        <title>Genome analysis.</title>
        <authorList>
            <person name="Wu S."/>
            <person name="Wang G."/>
        </authorList>
    </citation>
    <scope>NUCLEOTIDE SEQUENCE [LARGE SCALE GENOMIC DNA]</scope>
    <source>
        <strain evidence="2 3">SYL130</strain>
    </source>
</reference>
<name>A0ABW9ZYJ5_9BACT</name>
<sequence length="120" mass="13149">MSSVYEINKGIGKPVVFKGLKAQWIWWLGGGIVGLLLLFAVMYLAGVSMGVCVFVIGVLGSGLFVLVYRLSRKYGEHGLMKAIAFKSVPKRLKGVSDQSIRKNLCDEKSKRNVTDLGGRK</sequence>
<dbReference type="RefSeq" id="WP_161819589.1">
    <property type="nucleotide sequence ID" value="NZ_JAACJS010000015.1"/>
</dbReference>
<feature type="transmembrane region" description="Helical" evidence="1">
    <location>
        <begin position="51"/>
        <end position="71"/>
    </location>
</feature>
<proteinExistence type="predicted"/>
<evidence type="ECO:0000313" key="3">
    <source>
        <dbReference type="Proteomes" id="UP000753802"/>
    </source>
</evidence>
<dbReference type="Proteomes" id="UP000753802">
    <property type="component" value="Unassembled WGS sequence"/>
</dbReference>
<protein>
    <submittedName>
        <fullName evidence="2">DUF4133 domain-containing protein</fullName>
    </submittedName>
</protein>
<keyword evidence="1" id="KW-0472">Membrane</keyword>
<keyword evidence="1" id="KW-0812">Transmembrane</keyword>
<feature type="transmembrane region" description="Helical" evidence="1">
    <location>
        <begin position="24"/>
        <end position="45"/>
    </location>
</feature>
<comment type="caution">
    <text evidence="2">The sequence shown here is derived from an EMBL/GenBank/DDBJ whole genome shotgun (WGS) entry which is preliminary data.</text>
</comment>
<gene>
    <name evidence="2" type="ORF">GWC95_15355</name>
</gene>
<organism evidence="2 3">
    <name type="scientific">Sediminibacterium roseum</name>
    <dbReference type="NCBI Taxonomy" id="1978412"/>
    <lineage>
        <taxon>Bacteria</taxon>
        <taxon>Pseudomonadati</taxon>
        <taxon>Bacteroidota</taxon>
        <taxon>Chitinophagia</taxon>
        <taxon>Chitinophagales</taxon>
        <taxon>Chitinophagaceae</taxon>
        <taxon>Sediminibacterium</taxon>
    </lineage>
</organism>
<dbReference type="InterPro" id="IPR025407">
    <property type="entry name" value="DUF4133"/>
</dbReference>
<evidence type="ECO:0000313" key="2">
    <source>
        <dbReference type="EMBL" id="NCI51304.1"/>
    </source>
</evidence>
<accession>A0ABW9ZYJ5</accession>
<dbReference type="EMBL" id="JAACJS010000015">
    <property type="protein sequence ID" value="NCI51304.1"/>
    <property type="molecule type" value="Genomic_DNA"/>
</dbReference>
<evidence type="ECO:0000256" key="1">
    <source>
        <dbReference type="SAM" id="Phobius"/>
    </source>
</evidence>
<keyword evidence="1" id="KW-1133">Transmembrane helix</keyword>
<dbReference type="Pfam" id="PF13571">
    <property type="entry name" value="DUF4133"/>
    <property type="match status" value="1"/>
</dbReference>